<comment type="caution">
    <text evidence="7">The sequence shown here is derived from an EMBL/GenBank/DDBJ whole genome shotgun (WGS) entry which is preliminary data.</text>
</comment>
<accession>F1YEG3</accession>
<dbReference type="PANTHER" id="PTHR13748:SF62">
    <property type="entry name" value="COBW DOMAIN-CONTAINING PROTEIN"/>
    <property type="match status" value="1"/>
</dbReference>
<name>F1YEG3_9ACTN</name>
<keyword evidence="8" id="KW-1185">Reference proteome</keyword>
<dbReference type="InterPro" id="IPR003495">
    <property type="entry name" value="CobW/HypB/UreG_nucleotide-bd"/>
</dbReference>
<dbReference type="SUPFAM" id="SSF90002">
    <property type="entry name" value="Hypothetical protein YjiA, C-terminal domain"/>
    <property type="match status" value="1"/>
</dbReference>
<dbReference type="GO" id="GO:0005737">
    <property type="term" value="C:cytoplasm"/>
    <property type="evidence" value="ECO:0007669"/>
    <property type="project" value="TreeGrafter"/>
</dbReference>
<sequence length="343" mass="35816">MPVVVLAGFLGAGKTTLLNHVLRHADGRRIGVLVNDFGAINIDALLVSGASGGTLNLENGCMCCTTDAGDLAETLATMAAPGTGLGAVLIEASGIAEPKALIRMVLAARSETVAYGGLVYLVDAANFDETVTAHPQVIEHLAIADLVVCNKIDLVPPAAVPALLERIRELNPTAPILPVADAAVDPELFFEPADQIACDDGPRQLTFDELMAEDHGHHDDPGGAHLHATFDSESLETPSAVDPRRLAQFLERPPSGAYRIKGTVYVDLDGHREIAYVVQAVGGFIRVEASSWRGRAPGTSLAVIGAGLDTAATRSALEGVVAQVDGDDVNGILHLTRHLVTAT</sequence>
<dbReference type="EMBL" id="AEUD01000001">
    <property type="protein sequence ID" value="EGD56796.1"/>
    <property type="molecule type" value="Genomic_DNA"/>
</dbReference>
<dbReference type="InterPro" id="IPR051316">
    <property type="entry name" value="Zinc-reg_GTPase_activator"/>
</dbReference>
<keyword evidence="2" id="KW-0378">Hydrolase</keyword>
<comment type="catalytic activity">
    <reaction evidence="5">
        <text>GTP + H2O = GDP + phosphate + H(+)</text>
        <dbReference type="Rhea" id="RHEA:19669"/>
        <dbReference type="ChEBI" id="CHEBI:15377"/>
        <dbReference type="ChEBI" id="CHEBI:15378"/>
        <dbReference type="ChEBI" id="CHEBI:37565"/>
        <dbReference type="ChEBI" id="CHEBI:43474"/>
        <dbReference type="ChEBI" id="CHEBI:58189"/>
    </reaction>
    <physiologicalReaction direction="left-to-right" evidence="5">
        <dbReference type="Rhea" id="RHEA:19670"/>
    </physiologicalReaction>
</comment>
<comment type="similarity">
    <text evidence="4">Belongs to the SIMIBI class G3E GTPase family. ZNG1 subfamily.</text>
</comment>
<dbReference type="Pfam" id="PF02492">
    <property type="entry name" value="cobW"/>
    <property type="match status" value="1"/>
</dbReference>
<feature type="domain" description="CobW C-terminal" evidence="6">
    <location>
        <begin position="230"/>
        <end position="321"/>
    </location>
</feature>
<keyword evidence="3" id="KW-0143">Chaperone</keyword>
<proteinExistence type="inferred from homology"/>
<dbReference type="STRING" id="644548.SCNU_00420"/>
<evidence type="ECO:0000256" key="3">
    <source>
        <dbReference type="ARBA" id="ARBA00023186"/>
    </source>
</evidence>
<dbReference type="Pfam" id="PF07683">
    <property type="entry name" value="CobW_C"/>
    <property type="match status" value="1"/>
</dbReference>
<dbReference type="Gene3D" id="3.30.1220.10">
    <property type="entry name" value="CobW-like, C-terminal domain"/>
    <property type="match status" value="1"/>
</dbReference>
<dbReference type="GO" id="GO:0016787">
    <property type="term" value="F:hydrolase activity"/>
    <property type="evidence" value="ECO:0007669"/>
    <property type="project" value="UniProtKB-KW"/>
</dbReference>
<dbReference type="InterPro" id="IPR011629">
    <property type="entry name" value="CobW-like_C"/>
</dbReference>
<dbReference type="Proteomes" id="UP000035065">
    <property type="component" value="Unassembled WGS sequence"/>
</dbReference>
<evidence type="ECO:0000256" key="5">
    <source>
        <dbReference type="ARBA" id="ARBA00049117"/>
    </source>
</evidence>
<dbReference type="SMART" id="SM00833">
    <property type="entry name" value="CobW_C"/>
    <property type="match status" value="1"/>
</dbReference>
<dbReference type="InterPro" id="IPR027417">
    <property type="entry name" value="P-loop_NTPase"/>
</dbReference>
<evidence type="ECO:0000313" key="8">
    <source>
        <dbReference type="Proteomes" id="UP000035065"/>
    </source>
</evidence>
<gene>
    <name evidence="7" type="ORF">SCNU_00420</name>
</gene>
<evidence type="ECO:0000256" key="1">
    <source>
        <dbReference type="ARBA" id="ARBA00022741"/>
    </source>
</evidence>
<dbReference type="SUPFAM" id="SSF52540">
    <property type="entry name" value="P-loop containing nucleoside triphosphate hydrolases"/>
    <property type="match status" value="1"/>
</dbReference>
<dbReference type="AlphaFoldDB" id="F1YEG3"/>
<evidence type="ECO:0000256" key="2">
    <source>
        <dbReference type="ARBA" id="ARBA00022801"/>
    </source>
</evidence>
<protein>
    <submittedName>
        <fullName evidence="7">Cobalamin synthesis protein P47K</fullName>
    </submittedName>
</protein>
<dbReference type="PANTHER" id="PTHR13748">
    <property type="entry name" value="COBW-RELATED"/>
    <property type="match status" value="1"/>
</dbReference>
<evidence type="ECO:0000256" key="4">
    <source>
        <dbReference type="ARBA" id="ARBA00034320"/>
    </source>
</evidence>
<dbReference type="GO" id="GO:0000166">
    <property type="term" value="F:nucleotide binding"/>
    <property type="evidence" value="ECO:0007669"/>
    <property type="project" value="UniProtKB-KW"/>
</dbReference>
<dbReference type="InterPro" id="IPR036627">
    <property type="entry name" value="CobW-likC_sf"/>
</dbReference>
<reference evidence="7 8" key="1">
    <citation type="journal article" date="2011" name="J. Bacteriol.">
        <title>Draft Genome Sequence of Gordonia neofelifaecis NRRL B-59395, a Cholesterol-Degrading Actinomycete.</title>
        <authorList>
            <person name="Ge F."/>
            <person name="Li W."/>
            <person name="Chen G."/>
            <person name="Liu Y."/>
            <person name="Zhang G."/>
            <person name="Yong B."/>
            <person name="Wang Q."/>
            <person name="Wang N."/>
            <person name="Huang Z."/>
            <person name="Li W."/>
            <person name="Wang J."/>
            <person name="Wu C."/>
            <person name="Xie Q."/>
            <person name="Liu G."/>
        </authorList>
    </citation>
    <scope>NUCLEOTIDE SEQUENCE [LARGE SCALE GENOMIC DNA]</scope>
    <source>
        <strain evidence="7 8">NRRL B-59395</strain>
    </source>
</reference>
<organism evidence="7 8">
    <name type="scientific">Gordonia neofelifaecis NRRL B-59395</name>
    <dbReference type="NCBI Taxonomy" id="644548"/>
    <lineage>
        <taxon>Bacteria</taxon>
        <taxon>Bacillati</taxon>
        <taxon>Actinomycetota</taxon>
        <taxon>Actinomycetes</taxon>
        <taxon>Mycobacteriales</taxon>
        <taxon>Gordoniaceae</taxon>
        <taxon>Gordonia</taxon>
    </lineage>
</organism>
<dbReference type="Gene3D" id="3.40.50.300">
    <property type="entry name" value="P-loop containing nucleotide triphosphate hydrolases"/>
    <property type="match status" value="1"/>
</dbReference>
<dbReference type="eggNOG" id="COG0523">
    <property type="taxonomic scope" value="Bacteria"/>
</dbReference>
<dbReference type="CDD" id="cd03112">
    <property type="entry name" value="CobW-like"/>
    <property type="match status" value="1"/>
</dbReference>
<evidence type="ECO:0000259" key="6">
    <source>
        <dbReference type="SMART" id="SM00833"/>
    </source>
</evidence>
<keyword evidence="1" id="KW-0547">Nucleotide-binding</keyword>
<evidence type="ECO:0000313" key="7">
    <source>
        <dbReference type="EMBL" id="EGD56796.1"/>
    </source>
</evidence>